<dbReference type="AlphaFoldDB" id="A0A443RWC5"/>
<dbReference type="Proteomes" id="UP000288716">
    <property type="component" value="Unassembled WGS sequence"/>
</dbReference>
<protein>
    <recommendedName>
        <fullName evidence="5">ethanolamine kinase</fullName>
        <ecNumber evidence="5">2.7.1.82</ecNumber>
    </recommendedName>
</protein>
<dbReference type="SUPFAM" id="SSF56112">
    <property type="entry name" value="Protein kinase-like (PK-like)"/>
    <property type="match status" value="1"/>
</dbReference>
<dbReference type="PANTHER" id="PTHR22603">
    <property type="entry name" value="CHOLINE/ETHANOALAMINE KINASE"/>
    <property type="match status" value="1"/>
</dbReference>
<dbReference type="Pfam" id="PF01633">
    <property type="entry name" value="Choline_kinase"/>
    <property type="match status" value="1"/>
</dbReference>
<keyword evidence="1" id="KW-0444">Lipid biosynthesis</keyword>
<evidence type="ECO:0000313" key="7">
    <source>
        <dbReference type="Proteomes" id="UP000288716"/>
    </source>
</evidence>
<evidence type="ECO:0000256" key="2">
    <source>
        <dbReference type="ARBA" id="ARBA00023264"/>
    </source>
</evidence>
<comment type="pathway">
    <text evidence="3">Phospholipid metabolism; phosphatidylethanolamine biosynthesis; phosphatidylethanolamine from ethanolamine: step 1/3.</text>
</comment>
<dbReference type="GO" id="GO:0006646">
    <property type="term" value="P:phosphatidylethanolamine biosynthetic process"/>
    <property type="evidence" value="ECO:0007669"/>
    <property type="project" value="TreeGrafter"/>
</dbReference>
<dbReference type="InterPro" id="IPR011009">
    <property type="entry name" value="Kinase-like_dom_sf"/>
</dbReference>
<gene>
    <name evidence="6" type="ORF">B4U80_12278</name>
</gene>
<comment type="caution">
    <text evidence="6">The sequence shown here is derived from an EMBL/GenBank/DDBJ whole genome shotgun (WGS) entry which is preliminary data.</text>
</comment>
<keyword evidence="1" id="KW-0443">Lipid metabolism</keyword>
<dbReference type="PANTHER" id="PTHR22603:SF66">
    <property type="entry name" value="ETHANOLAMINE KINASE"/>
    <property type="match status" value="1"/>
</dbReference>
<accession>A0A443RWC5</accession>
<proteinExistence type="inferred from homology"/>
<keyword evidence="6" id="KW-0418">Kinase</keyword>
<name>A0A443RWC5_9ACAR</name>
<comment type="similarity">
    <text evidence="4">Belongs to the choline/ethanolamine kinase family.</text>
</comment>
<reference evidence="6 7" key="1">
    <citation type="journal article" date="2018" name="Gigascience">
        <title>Genomes of trombidid mites reveal novel predicted allergens and laterally-transferred genes associated with secondary metabolism.</title>
        <authorList>
            <person name="Dong X."/>
            <person name="Chaisiri K."/>
            <person name="Xia D."/>
            <person name="Armstrong S.D."/>
            <person name="Fang Y."/>
            <person name="Donnelly M.J."/>
            <person name="Kadowaki T."/>
            <person name="McGarry J.W."/>
            <person name="Darby A.C."/>
            <person name="Makepeace B.L."/>
        </authorList>
    </citation>
    <scope>NUCLEOTIDE SEQUENCE [LARGE SCALE GENOMIC DNA]</scope>
    <source>
        <strain evidence="6">UoL-UT</strain>
    </source>
</reference>
<keyword evidence="6" id="KW-0808">Transferase</keyword>
<keyword evidence="1" id="KW-0594">Phospholipid biosynthesis</keyword>
<keyword evidence="2" id="KW-1208">Phospholipid metabolism</keyword>
<keyword evidence="7" id="KW-1185">Reference proteome</keyword>
<organism evidence="6 7">
    <name type="scientific">Leptotrombidium deliense</name>
    <dbReference type="NCBI Taxonomy" id="299467"/>
    <lineage>
        <taxon>Eukaryota</taxon>
        <taxon>Metazoa</taxon>
        <taxon>Ecdysozoa</taxon>
        <taxon>Arthropoda</taxon>
        <taxon>Chelicerata</taxon>
        <taxon>Arachnida</taxon>
        <taxon>Acari</taxon>
        <taxon>Acariformes</taxon>
        <taxon>Trombidiformes</taxon>
        <taxon>Prostigmata</taxon>
        <taxon>Anystina</taxon>
        <taxon>Parasitengona</taxon>
        <taxon>Trombiculoidea</taxon>
        <taxon>Trombiculidae</taxon>
        <taxon>Leptotrombidium</taxon>
    </lineage>
</organism>
<evidence type="ECO:0000256" key="1">
    <source>
        <dbReference type="ARBA" id="ARBA00023209"/>
    </source>
</evidence>
<sequence>MDTNNNSNSLNVKRIDLTVNPSEICEKGVQIVRMVRPEWSEKEISVKIFTDGLTNRLIGCYLPQNPSDKVLVRVFGEKTEIYIDREIELQIMVDLHNNSFGPPVYCAFNNGIVYGFEDGIILDKHLVRKPEIAYKIAAKMAKMHTLQILNNSKREALVFQLMRKFLQQLFEATLIDR</sequence>
<evidence type="ECO:0000313" key="6">
    <source>
        <dbReference type="EMBL" id="RWS19530.1"/>
    </source>
</evidence>
<dbReference type="GO" id="GO:0005737">
    <property type="term" value="C:cytoplasm"/>
    <property type="evidence" value="ECO:0007669"/>
    <property type="project" value="TreeGrafter"/>
</dbReference>
<dbReference type="EC" id="2.7.1.82" evidence="5"/>
<dbReference type="STRING" id="299467.A0A443RWC5"/>
<evidence type="ECO:0000256" key="3">
    <source>
        <dbReference type="ARBA" id="ARBA00037883"/>
    </source>
</evidence>
<dbReference type="Gene3D" id="3.30.200.20">
    <property type="entry name" value="Phosphorylase Kinase, domain 1"/>
    <property type="match status" value="1"/>
</dbReference>
<dbReference type="GO" id="GO:0004305">
    <property type="term" value="F:ethanolamine kinase activity"/>
    <property type="evidence" value="ECO:0007669"/>
    <property type="project" value="UniProtKB-EC"/>
</dbReference>
<dbReference type="VEuPathDB" id="VectorBase:LDEU012510"/>
<evidence type="ECO:0000256" key="5">
    <source>
        <dbReference type="ARBA" id="ARBA00038874"/>
    </source>
</evidence>
<evidence type="ECO:0000256" key="4">
    <source>
        <dbReference type="ARBA" id="ARBA00038211"/>
    </source>
</evidence>
<dbReference type="OrthoDB" id="10267235at2759"/>
<dbReference type="EMBL" id="NCKV01025201">
    <property type="protein sequence ID" value="RWS19530.1"/>
    <property type="molecule type" value="Genomic_DNA"/>
</dbReference>